<comment type="caution">
    <text evidence="2">The sequence shown here is derived from an EMBL/GenBank/DDBJ whole genome shotgun (WGS) entry which is preliminary data.</text>
</comment>
<feature type="compositionally biased region" description="Basic and acidic residues" evidence="1">
    <location>
        <begin position="72"/>
        <end position="82"/>
    </location>
</feature>
<dbReference type="AlphaFoldDB" id="A0ABD2PU07"/>
<sequence length="124" mass="14616">MVPNIMFSAAGMYPKVVVRFGQLRNGTPRPLRVEMPERLRNDEIMRVTQQATYQLKNVVNAYRCLTQQQIEERRQRDQELKKQQLPMAVEDEGEENENERNKENKCPRVTGTKLERARRATELV</sequence>
<feature type="region of interest" description="Disordered" evidence="1">
    <location>
        <begin position="72"/>
        <end position="124"/>
    </location>
</feature>
<evidence type="ECO:0000256" key="1">
    <source>
        <dbReference type="SAM" id="MobiDB-lite"/>
    </source>
</evidence>
<accession>A0ABD2PU07</accession>
<dbReference type="Proteomes" id="UP001626550">
    <property type="component" value="Unassembled WGS sequence"/>
</dbReference>
<evidence type="ECO:0000313" key="2">
    <source>
        <dbReference type="EMBL" id="KAL3310804.1"/>
    </source>
</evidence>
<gene>
    <name evidence="2" type="ORF">Ciccas_010624</name>
</gene>
<name>A0ABD2PU07_9PLAT</name>
<keyword evidence="3" id="KW-1185">Reference proteome</keyword>
<dbReference type="EMBL" id="JBJKFK010002642">
    <property type="protein sequence ID" value="KAL3310804.1"/>
    <property type="molecule type" value="Genomic_DNA"/>
</dbReference>
<organism evidence="2 3">
    <name type="scientific">Cichlidogyrus casuarinus</name>
    <dbReference type="NCBI Taxonomy" id="1844966"/>
    <lineage>
        <taxon>Eukaryota</taxon>
        <taxon>Metazoa</taxon>
        <taxon>Spiralia</taxon>
        <taxon>Lophotrochozoa</taxon>
        <taxon>Platyhelminthes</taxon>
        <taxon>Monogenea</taxon>
        <taxon>Monopisthocotylea</taxon>
        <taxon>Dactylogyridea</taxon>
        <taxon>Ancyrocephalidae</taxon>
        <taxon>Cichlidogyrus</taxon>
    </lineage>
</organism>
<protein>
    <submittedName>
        <fullName evidence="2">Uncharacterized protein</fullName>
    </submittedName>
</protein>
<proteinExistence type="predicted"/>
<evidence type="ECO:0000313" key="3">
    <source>
        <dbReference type="Proteomes" id="UP001626550"/>
    </source>
</evidence>
<feature type="compositionally biased region" description="Basic and acidic residues" evidence="1">
    <location>
        <begin position="113"/>
        <end position="124"/>
    </location>
</feature>
<reference evidence="2 3" key="1">
    <citation type="submission" date="2024-11" db="EMBL/GenBank/DDBJ databases">
        <title>Adaptive evolution of stress response genes in parasites aligns with host niche diversity.</title>
        <authorList>
            <person name="Hahn C."/>
            <person name="Resl P."/>
        </authorList>
    </citation>
    <scope>NUCLEOTIDE SEQUENCE [LARGE SCALE GENOMIC DNA]</scope>
    <source>
        <strain evidence="2">EGGRZ-B1_66</strain>
        <tissue evidence="2">Body</tissue>
    </source>
</reference>